<sequence length="482" mass="50955">MTSLHAARGRRHVRTASIAALLLLVAGCGSVVSGVAVQDSSVAPVEGGTEAPSGLKEGAPKPTIEANDSSPSNKYDVLALSTIEDLYTFYSTEMPKAFDKKFTPAKVLQSYDSTASSAKFCGRSVKGQVNAFYSSQCDGIAWDRGELMPTLEKDVGILSVPTVLAHEMGHLVQNRLGVPRTSVILLEQQADCYAGAYWRWVSEGNSKYFTFSPTSGMRGMLAALQYVADPAGVTKETAGAHGSAFDRVFAATLGFTDGAKRCNTITQEEIDQRIKQSGFSQIPKKNGNLDVSDELIADVGKTLDIYFGQTVPGYQAPALTKFDGESAPACSGVAQAGPVVFCPATRTISYNLTQLQEIGKPSGSWSVAKGDFSAMILLASRYAIAALSGSGVRVDAPAGGLEALCYAGTWANWLREPQGPKNLALTPNDLDKAVLQVITSPLAASDVSGTSSGSVLAQIQSFNIGVVYDIRACFDFYSNQDG</sequence>
<gene>
    <name evidence="2" type="ORF">ABLG96_05125</name>
</gene>
<name>A0AAU8DRA8_9ACTN</name>
<protein>
    <recommendedName>
        <fullName evidence="3">Aminopeptidase</fullName>
    </recommendedName>
</protein>
<accession>A0AAU8DRA8</accession>
<evidence type="ECO:0000256" key="1">
    <source>
        <dbReference type="SAM" id="MobiDB-lite"/>
    </source>
</evidence>
<dbReference type="RefSeq" id="WP_353650320.1">
    <property type="nucleotide sequence ID" value="NZ_CP159218.1"/>
</dbReference>
<organism evidence="2">
    <name type="scientific">Nakamurella sp. A5-74</name>
    <dbReference type="NCBI Taxonomy" id="3158264"/>
    <lineage>
        <taxon>Bacteria</taxon>
        <taxon>Bacillati</taxon>
        <taxon>Actinomycetota</taxon>
        <taxon>Actinomycetes</taxon>
        <taxon>Nakamurellales</taxon>
        <taxon>Nakamurellaceae</taxon>
        <taxon>Nakamurella</taxon>
    </lineage>
</organism>
<dbReference type="SUPFAM" id="SSF55486">
    <property type="entry name" value="Metalloproteases ('zincins'), catalytic domain"/>
    <property type="match status" value="1"/>
</dbReference>
<feature type="region of interest" description="Disordered" evidence="1">
    <location>
        <begin position="42"/>
        <end position="70"/>
    </location>
</feature>
<dbReference type="AlphaFoldDB" id="A0AAU8DRA8"/>
<reference evidence="2" key="1">
    <citation type="submission" date="2024-05" db="EMBL/GenBank/DDBJ databases">
        <authorList>
            <person name="Cai S.Y."/>
            <person name="Jin L.M."/>
            <person name="Li H.R."/>
        </authorList>
    </citation>
    <scope>NUCLEOTIDE SEQUENCE</scope>
    <source>
        <strain evidence="2">A5-74</strain>
    </source>
</reference>
<dbReference type="EMBL" id="CP159218">
    <property type="protein sequence ID" value="XCG64707.1"/>
    <property type="molecule type" value="Genomic_DNA"/>
</dbReference>
<evidence type="ECO:0008006" key="3">
    <source>
        <dbReference type="Google" id="ProtNLM"/>
    </source>
</evidence>
<evidence type="ECO:0000313" key="2">
    <source>
        <dbReference type="EMBL" id="XCG64707.1"/>
    </source>
</evidence>
<proteinExistence type="predicted"/>